<evidence type="ECO:0000313" key="1">
    <source>
        <dbReference type="EMBL" id="GGU41706.1"/>
    </source>
</evidence>
<gene>
    <name evidence="1" type="ORF">GCM10010211_00920</name>
</gene>
<reference evidence="2" key="1">
    <citation type="journal article" date="2019" name="Int. J. Syst. Evol. Microbiol.">
        <title>The Global Catalogue of Microorganisms (GCM) 10K type strain sequencing project: providing services to taxonomists for standard genome sequencing and annotation.</title>
        <authorList>
            <consortium name="The Broad Institute Genomics Platform"/>
            <consortium name="The Broad Institute Genome Sequencing Center for Infectious Disease"/>
            <person name="Wu L."/>
            <person name="Ma J."/>
        </authorList>
    </citation>
    <scope>NUCLEOTIDE SEQUENCE [LARGE SCALE GENOMIC DNA]</scope>
    <source>
        <strain evidence="2">JCM 3399</strain>
    </source>
</reference>
<accession>A0ABQ2UK03</accession>
<sequence length="90" mass="9768">MKPRQKALDNGWGWVLGVSGQECRVYSKPKADADELLKQLAEQLGVSDPAQTPAKVREIQQDRKRALASAATAWATVHNLTRPESGEAAA</sequence>
<dbReference type="RefSeq" id="WP_189295109.1">
    <property type="nucleotide sequence ID" value="NZ_BMRP01000001.1"/>
</dbReference>
<comment type="caution">
    <text evidence="1">The sequence shown here is derived from an EMBL/GenBank/DDBJ whole genome shotgun (WGS) entry which is preliminary data.</text>
</comment>
<keyword evidence="2" id="KW-1185">Reference proteome</keyword>
<name>A0ABQ2UK03_9ACTN</name>
<organism evidence="1 2">
    <name type="scientific">Streptomyces albospinus</name>
    <dbReference type="NCBI Taxonomy" id="285515"/>
    <lineage>
        <taxon>Bacteria</taxon>
        <taxon>Bacillati</taxon>
        <taxon>Actinomycetota</taxon>
        <taxon>Actinomycetes</taxon>
        <taxon>Kitasatosporales</taxon>
        <taxon>Streptomycetaceae</taxon>
        <taxon>Streptomyces</taxon>
    </lineage>
</organism>
<evidence type="ECO:0000313" key="2">
    <source>
        <dbReference type="Proteomes" id="UP000654471"/>
    </source>
</evidence>
<proteinExistence type="predicted"/>
<protein>
    <submittedName>
        <fullName evidence="1">Uncharacterized protein</fullName>
    </submittedName>
</protein>
<dbReference type="Proteomes" id="UP000654471">
    <property type="component" value="Unassembled WGS sequence"/>
</dbReference>
<dbReference type="EMBL" id="BMRP01000001">
    <property type="protein sequence ID" value="GGU41706.1"/>
    <property type="molecule type" value="Genomic_DNA"/>
</dbReference>